<protein>
    <submittedName>
        <fullName evidence="1">Uncharacterized protein</fullName>
    </submittedName>
</protein>
<dbReference type="Proteomes" id="UP000824469">
    <property type="component" value="Unassembled WGS sequence"/>
</dbReference>
<dbReference type="EMBL" id="JAHRHJ020000007">
    <property type="protein sequence ID" value="KAH9309190.1"/>
    <property type="molecule type" value="Genomic_DNA"/>
</dbReference>
<keyword evidence="2" id="KW-1185">Reference proteome</keyword>
<evidence type="ECO:0000313" key="2">
    <source>
        <dbReference type="Proteomes" id="UP000824469"/>
    </source>
</evidence>
<accession>A0AA38FSG3</accession>
<organism evidence="1 2">
    <name type="scientific">Taxus chinensis</name>
    <name type="common">Chinese yew</name>
    <name type="synonym">Taxus wallichiana var. chinensis</name>
    <dbReference type="NCBI Taxonomy" id="29808"/>
    <lineage>
        <taxon>Eukaryota</taxon>
        <taxon>Viridiplantae</taxon>
        <taxon>Streptophyta</taxon>
        <taxon>Embryophyta</taxon>
        <taxon>Tracheophyta</taxon>
        <taxon>Spermatophyta</taxon>
        <taxon>Pinopsida</taxon>
        <taxon>Pinidae</taxon>
        <taxon>Conifers II</taxon>
        <taxon>Cupressales</taxon>
        <taxon>Taxaceae</taxon>
        <taxon>Taxus</taxon>
    </lineage>
</organism>
<reference evidence="1 2" key="1">
    <citation type="journal article" date="2021" name="Nat. Plants">
        <title>The Taxus genome provides insights into paclitaxel biosynthesis.</title>
        <authorList>
            <person name="Xiong X."/>
            <person name="Gou J."/>
            <person name="Liao Q."/>
            <person name="Li Y."/>
            <person name="Zhou Q."/>
            <person name="Bi G."/>
            <person name="Li C."/>
            <person name="Du R."/>
            <person name="Wang X."/>
            <person name="Sun T."/>
            <person name="Guo L."/>
            <person name="Liang H."/>
            <person name="Lu P."/>
            <person name="Wu Y."/>
            <person name="Zhang Z."/>
            <person name="Ro D.K."/>
            <person name="Shang Y."/>
            <person name="Huang S."/>
            <person name="Yan J."/>
        </authorList>
    </citation>
    <scope>NUCLEOTIDE SEQUENCE [LARGE SCALE GENOMIC DNA]</scope>
    <source>
        <strain evidence="1">Ta-2019</strain>
    </source>
</reference>
<proteinExistence type="predicted"/>
<comment type="caution">
    <text evidence="1">The sequence shown here is derived from an EMBL/GenBank/DDBJ whole genome shotgun (WGS) entry which is preliminary data.</text>
</comment>
<dbReference type="AlphaFoldDB" id="A0AA38FSG3"/>
<evidence type="ECO:0000313" key="1">
    <source>
        <dbReference type="EMBL" id="KAH9309190.1"/>
    </source>
</evidence>
<name>A0AA38FSG3_TAXCH</name>
<feature type="non-terminal residue" evidence="1">
    <location>
        <position position="251"/>
    </location>
</feature>
<sequence>MRGSKGLMKVVEERVFYGQFMAIFSHTLQPSLEEKKASVKIGELKFWHAKVNVNTTILFATIINIEMTTIQRDVTTNEDDFQLSTCIDDSLVKEGMCVHNSSIVSDFYIAFIHISNLHRDMWASSHENSVKRCANFQFVASLAHGMGSFPAPITLLLCWDQQRVRYDFGFSFYVLGNGSNHDAFTAGLAAVLKERDVVLEGKKSVHTFEVSNVIEEAEFMHVVSQFDYDQMISNIFSELKVVGVRGNDNGI</sequence>
<gene>
    <name evidence="1" type="ORF">KI387_037101</name>
</gene>